<accession>A0ABS1J1R4</accession>
<keyword evidence="6 7" id="KW-0472">Membrane</keyword>
<feature type="transmembrane region" description="Helical" evidence="7">
    <location>
        <begin position="311"/>
        <end position="329"/>
    </location>
</feature>
<evidence type="ECO:0000256" key="7">
    <source>
        <dbReference type="RuleBase" id="RU363032"/>
    </source>
</evidence>
<keyword evidence="3" id="KW-1003">Cell membrane</keyword>
<dbReference type="PROSITE" id="PS50928">
    <property type="entry name" value="ABC_TM1"/>
    <property type="match status" value="1"/>
</dbReference>
<keyword evidence="4 7" id="KW-0812">Transmembrane</keyword>
<evidence type="ECO:0000313" key="9">
    <source>
        <dbReference type="EMBL" id="MBK5897955.1"/>
    </source>
</evidence>
<evidence type="ECO:0000313" key="10">
    <source>
        <dbReference type="Proteomes" id="UP000604730"/>
    </source>
</evidence>
<dbReference type="InterPro" id="IPR000515">
    <property type="entry name" value="MetI-like"/>
</dbReference>
<gene>
    <name evidence="9" type="ORF">JJN12_09225</name>
</gene>
<dbReference type="Pfam" id="PF00528">
    <property type="entry name" value="BPD_transp_1"/>
    <property type="match status" value="1"/>
</dbReference>
<feature type="transmembrane region" description="Helical" evidence="7">
    <location>
        <begin position="63"/>
        <end position="84"/>
    </location>
</feature>
<evidence type="ECO:0000256" key="2">
    <source>
        <dbReference type="ARBA" id="ARBA00022448"/>
    </source>
</evidence>
<dbReference type="SUPFAM" id="SSF161098">
    <property type="entry name" value="MetI-like"/>
    <property type="match status" value="1"/>
</dbReference>
<feature type="transmembrane region" description="Helical" evidence="7">
    <location>
        <begin position="279"/>
        <end position="299"/>
    </location>
</feature>
<keyword evidence="10" id="KW-1185">Reference proteome</keyword>
<evidence type="ECO:0000256" key="5">
    <source>
        <dbReference type="ARBA" id="ARBA00022989"/>
    </source>
</evidence>
<dbReference type="EMBL" id="JAEPRJ010000001">
    <property type="protein sequence ID" value="MBK5897955.1"/>
    <property type="molecule type" value="Genomic_DNA"/>
</dbReference>
<protein>
    <submittedName>
        <fullName evidence="9">ABC transporter permease subunit</fullName>
    </submittedName>
</protein>
<evidence type="ECO:0000256" key="4">
    <source>
        <dbReference type="ARBA" id="ARBA00022692"/>
    </source>
</evidence>
<evidence type="ECO:0000259" key="8">
    <source>
        <dbReference type="PROSITE" id="PS50928"/>
    </source>
</evidence>
<feature type="transmembrane region" description="Helical" evidence="7">
    <location>
        <begin position="152"/>
        <end position="176"/>
    </location>
</feature>
<dbReference type="Proteomes" id="UP000604730">
    <property type="component" value="Unassembled WGS sequence"/>
</dbReference>
<keyword evidence="5 7" id="KW-1133">Transmembrane helix</keyword>
<evidence type="ECO:0000256" key="1">
    <source>
        <dbReference type="ARBA" id="ARBA00004651"/>
    </source>
</evidence>
<feature type="transmembrane region" description="Helical" evidence="7">
    <location>
        <begin position="196"/>
        <end position="226"/>
    </location>
</feature>
<name>A0ABS1J1R4_9FIRM</name>
<dbReference type="InterPro" id="IPR035906">
    <property type="entry name" value="MetI-like_sf"/>
</dbReference>
<evidence type="ECO:0000256" key="6">
    <source>
        <dbReference type="ARBA" id="ARBA00023136"/>
    </source>
</evidence>
<dbReference type="Gene3D" id="1.10.3720.10">
    <property type="entry name" value="MetI-like"/>
    <property type="match status" value="1"/>
</dbReference>
<dbReference type="CDD" id="cd06261">
    <property type="entry name" value="TM_PBP2"/>
    <property type="match status" value="1"/>
</dbReference>
<comment type="similarity">
    <text evidence="7">Belongs to the binding-protein-dependent transport system permease family.</text>
</comment>
<reference evidence="9 10" key="1">
    <citation type="submission" date="2021-01" db="EMBL/GenBank/DDBJ databases">
        <title>Isolation and description of Catonella massiliensis sp. nov., a novel Catonella species, isolated from a stable periodontitis subject.</title>
        <authorList>
            <person name="Antezack A."/>
            <person name="Boxberger M."/>
            <person name="La Scola B."/>
            <person name="Monnet-Corti V."/>
        </authorList>
    </citation>
    <scope>NUCLEOTIDE SEQUENCE [LARGE SCALE GENOMIC DNA]</scope>
    <source>
        <strain evidence="9 10">Marseille-Q4567</strain>
    </source>
</reference>
<sequence>MNKQTTAGLTKDELWEIEENNKSRHQKILDFIISFFPIVCFAIAVLEYILVPDKYPNANPKRYLILLSLPIAVYVCRLIHAILLYKKGNRKKFAKVRFKAPFLSAIFLFLALFDVLTLKTGILLYPFIPWVNDIINAAILDKDQLIVCTLFTLRLLFTGYICGVVLGIITGVASGYSEKVRYWISPIVKVLGPIPTATWIPLIMILASSLMAGSVFIVGLGTWFAVTIATTSGISNVDKSYYEVAKTLGSSNRQLVFNIAIPHAMPNILQGMTQGMSSACISLMIAEMLGVEAGLGWYITWAKAWAAYNKMFAAIVIICIVFNIVTRVLDRIKNYILRWQIGVVK</sequence>
<organism evidence="9 10">
    <name type="scientific">Catonella massiliensis</name>
    <dbReference type="NCBI Taxonomy" id="2799636"/>
    <lineage>
        <taxon>Bacteria</taxon>
        <taxon>Bacillati</taxon>
        <taxon>Bacillota</taxon>
        <taxon>Clostridia</taxon>
        <taxon>Lachnospirales</taxon>
        <taxon>Lachnospiraceae</taxon>
        <taxon>Catonella</taxon>
    </lineage>
</organism>
<proteinExistence type="inferred from homology"/>
<feature type="transmembrane region" description="Helical" evidence="7">
    <location>
        <begin position="28"/>
        <end position="51"/>
    </location>
</feature>
<keyword evidence="2 7" id="KW-0813">Transport</keyword>
<evidence type="ECO:0000256" key="3">
    <source>
        <dbReference type="ARBA" id="ARBA00022475"/>
    </source>
</evidence>
<feature type="domain" description="ABC transmembrane type-1" evidence="8">
    <location>
        <begin position="149"/>
        <end position="329"/>
    </location>
</feature>
<dbReference type="PANTHER" id="PTHR30151">
    <property type="entry name" value="ALKANE SULFONATE ABC TRANSPORTER-RELATED, MEMBRANE SUBUNIT"/>
    <property type="match status" value="1"/>
</dbReference>
<dbReference type="PANTHER" id="PTHR30151:SF0">
    <property type="entry name" value="ABC TRANSPORTER PERMEASE PROTEIN MJ0413-RELATED"/>
    <property type="match status" value="1"/>
</dbReference>
<comment type="caution">
    <text evidence="9">The sequence shown here is derived from an EMBL/GenBank/DDBJ whole genome shotgun (WGS) entry which is preliminary data.</text>
</comment>
<comment type="subcellular location">
    <subcellularLocation>
        <location evidence="1 7">Cell membrane</location>
        <topology evidence="1 7">Multi-pass membrane protein</topology>
    </subcellularLocation>
</comment>